<dbReference type="NCBIfam" id="TIGR00797">
    <property type="entry name" value="matE"/>
    <property type="match status" value="1"/>
</dbReference>
<dbReference type="PIRSF" id="PIRSF006603">
    <property type="entry name" value="DinF"/>
    <property type="match status" value="1"/>
</dbReference>
<evidence type="ECO:0000256" key="6">
    <source>
        <dbReference type="ARBA" id="ARBA00022692"/>
    </source>
</evidence>
<feature type="transmembrane region" description="Helical" evidence="10">
    <location>
        <begin position="12"/>
        <end position="34"/>
    </location>
</feature>
<evidence type="ECO:0000256" key="4">
    <source>
        <dbReference type="ARBA" id="ARBA00022448"/>
    </source>
</evidence>
<protein>
    <recommendedName>
        <fullName evidence="3">Multidrug export protein MepA</fullName>
    </recommendedName>
</protein>
<comment type="similarity">
    <text evidence="2">Belongs to the multi antimicrobial extrusion (MATE) (TC 2.A.66.1) family. MepA subfamily.</text>
</comment>
<evidence type="ECO:0000256" key="3">
    <source>
        <dbReference type="ARBA" id="ARBA00022106"/>
    </source>
</evidence>
<feature type="transmembrane region" description="Helical" evidence="10">
    <location>
        <begin position="134"/>
        <end position="151"/>
    </location>
</feature>
<evidence type="ECO:0000313" key="11">
    <source>
        <dbReference type="EMBL" id="MBC5713513.1"/>
    </source>
</evidence>
<feature type="transmembrane region" description="Helical" evidence="10">
    <location>
        <begin position="163"/>
        <end position="183"/>
    </location>
</feature>
<evidence type="ECO:0000256" key="9">
    <source>
        <dbReference type="ARBA" id="ARBA00023251"/>
    </source>
</evidence>
<dbReference type="GO" id="GO:0005886">
    <property type="term" value="C:plasma membrane"/>
    <property type="evidence" value="ECO:0007669"/>
    <property type="project" value="UniProtKB-SubCell"/>
</dbReference>
<keyword evidence="5" id="KW-1003">Cell membrane</keyword>
<feature type="transmembrane region" description="Helical" evidence="10">
    <location>
        <begin position="283"/>
        <end position="302"/>
    </location>
</feature>
<organism evidence="11 12">
    <name type="scientific">Roseburia zhanii</name>
    <dbReference type="NCBI Taxonomy" id="2763064"/>
    <lineage>
        <taxon>Bacteria</taxon>
        <taxon>Bacillati</taxon>
        <taxon>Bacillota</taxon>
        <taxon>Clostridia</taxon>
        <taxon>Lachnospirales</taxon>
        <taxon>Lachnospiraceae</taxon>
        <taxon>Roseburia</taxon>
    </lineage>
</organism>
<dbReference type="InterPro" id="IPR048279">
    <property type="entry name" value="MdtK-like"/>
</dbReference>
<feature type="transmembrane region" description="Helical" evidence="10">
    <location>
        <begin position="410"/>
        <end position="431"/>
    </location>
</feature>
<keyword evidence="8 10" id="KW-0472">Membrane</keyword>
<keyword evidence="9" id="KW-0046">Antibiotic resistance</keyword>
<dbReference type="InterPro" id="IPR002528">
    <property type="entry name" value="MATE_fam"/>
</dbReference>
<feature type="transmembrane region" description="Helical" evidence="10">
    <location>
        <begin position="386"/>
        <end position="404"/>
    </location>
</feature>
<dbReference type="Proteomes" id="UP000606720">
    <property type="component" value="Unassembled WGS sequence"/>
</dbReference>
<feature type="transmembrane region" description="Helical" evidence="10">
    <location>
        <begin position="314"/>
        <end position="334"/>
    </location>
</feature>
<keyword evidence="4" id="KW-0813">Transport</keyword>
<evidence type="ECO:0000256" key="7">
    <source>
        <dbReference type="ARBA" id="ARBA00022989"/>
    </source>
</evidence>
<evidence type="ECO:0000256" key="5">
    <source>
        <dbReference type="ARBA" id="ARBA00022475"/>
    </source>
</evidence>
<evidence type="ECO:0000313" key="12">
    <source>
        <dbReference type="Proteomes" id="UP000606720"/>
    </source>
</evidence>
<dbReference type="InterPro" id="IPR045070">
    <property type="entry name" value="MATE_MepA-like"/>
</dbReference>
<dbReference type="Pfam" id="PF01554">
    <property type="entry name" value="MatE"/>
    <property type="match status" value="2"/>
</dbReference>
<dbReference type="PANTHER" id="PTHR43823">
    <property type="entry name" value="SPORULATION PROTEIN YKVU"/>
    <property type="match status" value="1"/>
</dbReference>
<keyword evidence="12" id="KW-1185">Reference proteome</keyword>
<evidence type="ECO:0000256" key="10">
    <source>
        <dbReference type="SAM" id="Phobius"/>
    </source>
</evidence>
<reference evidence="11" key="1">
    <citation type="submission" date="2020-08" db="EMBL/GenBank/DDBJ databases">
        <title>Genome public.</title>
        <authorList>
            <person name="Liu C."/>
            <person name="Sun Q."/>
        </authorList>
    </citation>
    <scope>NUCLEOTIDE SEQUENCE</scope>
    <source>
        <strain evidence="11">BX1005</strain>
    </source>
</reference>
<dbReference type="InterPro" id="IPR051327">
    <property type="entry name" value="MATE_MepA_subfamily"/>
</dbReference>
<feature type="transmembrane region" description="Helical" evidence="10">
    <location>
        <begin position="189"/>
        <end position="213"/>
    </location>
</feature>
<feature type="transmembrane region" description="Helical" evidence="10">
    <location>
        <begin position="250"/>
        <end position="277"/>
    </location>
</feature>
<accession>A0A923RSE3</accession>
<dbReference type="CDD" id="cd13143">
    <property type="entry name" value="MATE_MepA_like"/>
    <property type="match status" value="1"/>
</dbReference>
<evidence type="ECO:0000256" key="2">
    <source>
        <dbReference type="ARBA" id="ARBA00008417"/>
    </source>
</evidence>
<dbReference type="GO" id="GO:0046677">
    <property type="term" value="P:response to antibiotic"/>
    <property type="evidence" value="ECO:0007669"/>
    <property type="project" value="UniProtKB-KW"/>
</dbReference>
<evidence type="ECO:0000256" key="8">
    <source>
        <dbReference type="ARBA" id="ARBA00023136"/>
    </source>
</evidence>
<dbReference type="EMBL" id="JACOPH010000002">
    <property type="protein sequence ID" value="MBC5713513.1"/>
    <property type="molecule type" value="Genomic_DNA"/>
</dbReference>
<dbReference type="PANTHER" id="PTHR43823:SF3">
    <property type="entry name" value="MULTIDRUG EXPORT PROTEIN MEPA"/>
    <property type="match status" value="1"/>
</dbReference>
<keyword evidence="6 10" id="KW-0812">Transmembrane</keyword>
<comment type="caution">
    <text evidence="11">The sequence shown here is derived from an EMBL/GenBank/DDBJ whole genome shotgun (WGS) entry which is preliminary data.</text>
</comment>
<dbReference type="GO" id="GO:0015297">
    <property type="term" value="F:antiporter activity"/>
    <property type="evidence" value="ECO:0007669"/>
    <property type="project" value="InterPro"/>
</dbReference>
<name>A0A923RSE3_9FIRM</name>
<keyword evidence="7 10" id="KW-1133">Transmembrane helix</keyword>
<evidence type="ECO:0000256" key="1">
    <source>
        <dbReference type="ARBA" id="ARBA00004651"/>
    </source>
</evidence>
<feature type="transmembrane region" description="Helical" evidence="10">
    <location>
        <begin position="92"/>
        <end position="114"/>
    </location>
</feature>
<sequence length="438" mass="47721">MSQSIGQKFTPLKLLKFAFPSMVMMVFMSLYQVVDGIFISRLVGSRALSAANIVYPPISVLFAVGVMIATGGSALVSKELGEKKEKEAREDFTFLVVAGLVCSLLLMGIVVFSGDALYYLLGANKELIGYCREYLVIVMYFAPAAMLQMIFQSFFVAAGKPHLGLAVTVLAGITNAVLDYVFMGIADMGIMGAALATGIGQVIPAVIGCIFFLQKNKELHFCRFVPDFAKLGQACFNGASEMVTNISNAVITYLFNIIMMKLIGEDGVAAITIILYSQFMFNSLYMGFSMGTAPVISFNYGAKNEEEVRKITKICKRFVIGSSIGVTILSFLLADFVTMVFVTRGSAVYDLTVEGFILFSISYLFSGYNIFTSSYFTALSDGKTSALISFSRTFVCIVASLMILPQLWGIYGVWLAIPLAELVTVGLCIVCRKRAVRK</sequence>
<proteinExistence type="inferred from homology"/>
<gene>
    <name evidence="11" type="ORF">H8S17_04665</name>
</gene>
<comment type="subcellular location">
    <subcellularLocation>
        <location evidence="1">Cell membrane</location>
        <topology evidence="1">Multi-pass membrane protein</topology>
    </subcellularLocation>
</comment>
<dbReference type="AlphaFoldDB" id="A0A923RSE3"/>
<feature type="transmembrane region" description="Helical" evidence="10">
    <location>
        <begin position="54"/>
        <end position="76"/>
    </location>
</feature>
<dbReference type="GO" id="GO:0042910">
    <property type="term" value="F:xenobiotic transmembrane transporter activity"/>
    <property type="evidence" value="ECO:0007669"/>
    <property type="project" value="InterPro"/>
</dbReference>